<accession>A0A0C9X5C0</accession>
<feature type="non-terminal residue" evidence="1">
    <location>
        <position position="1"/>
    </location>
</feature>
<gene>
    <name evidence="1" type="ORF">K443DRAFT_107270</name>
</gene>
<evidence type="ECO:0000313" key="1">
    <source>
        <dbReference type="EMBL" id="KIJ96443.1"/>
    </source>
</evidence>
<proteinExistence type="predicted"/>
<name>A0A0C9X5C0_9AGAR</name>
<sequence length="53" mass="6267">FSFMGEKRQEVCICVFQRYSTFSVLPKWPEETKGARPHVPEIFHIFCFDGEVL</sequence>
<protein>
    <submittedName>
        <fullName evidence="1">Uncharacterized protein</fullName>
    </submittedName>
</protein>
<reference evidence="1 2" key="1">
    <citation type="submission" date="2014-04" db="EMBL/GenBank/DDBJ databases">
        <authorList>
            <consortium name="DOE Joint Genome Institute"/>
            <person name="Kuo A."/>
            <person name="Kohler A."/>
            <person name="Nagy L.G."/>
            <person name="Floudas D."/>
            <person name="Copeland A."/>
            <person name="Barry K.W."/>
            <person name="Cichocki N."/>
            <person name="Veneault-Fourrey C."/>
            <person name="LaButti K."/>
            <person name="Lindquist E.A."/>
            <person name="Lipzen A."/>
            <person name="Lundell T."/>
            <person name="Morin E."/>
            <person name="Murat C."/>
            <person name="Sun H."/>
            <person name="Tunlid A."/>
            <person name="Henrissat B."/>
            <person name="Grigoriev I.V."/>
            <person name="Hibbett D.S."/>
            <person name="Martin F."/>
            <person name="Nordberg H.P."/>
            <person name="Cantor M.N."/>
            <person name="Hua S.X."/>
        </authorList>
    </citation>
    <scope>NUCLEOTIDE SEQUENCE [LARGE SCALE GENOMIC DNA]</scope>
    <source>
        <strain evidence="1 2">LaAM-08-1</strain>
    </source>
</reference>
<dbReference type="AlphaFoldDB" id="A0A0C9X5C0"/>
<dbReference type="OrthoDB" id="3103423at2759"/>
<organism evidence="1 2">
    <name type="scientific">Laccaria amethystina LaAM-08-1</name>
    <dbReference type="NCBI Taxonomy" id="1095629"/>
    <lineage>
        <taxon>Eukaryota</taxon>
        <taxon>Fungi</taxon>
        <taxon>Dikarya</taxon>
        <taxon>Basidiomycota</taxon>
        <taxon>Agaricomycotina</taxon>
        <taxon>Agaricomycetes</taxon>
        <taxon>Agaricomycetidae</taxon>
        <taxon>Agaricales</taxon>
        <taxon>Agaricineae</taxon>
        <taxon>Hydnangiaceae</taxon>
        <taxon>Laccaria</taxon>
    </lineage>
</organism>
<dbReference type="HOGENOM" id="CLU_3074246_0_0_1"/>
<dbReference type="Proteomes" id="UP000054477">
    <property type="component" value="Unassembled WGS sequence"/>
</dbReference>
<keyword evidence="2" id="KW-1185">Reference proteome</keyword>
<evidence type="ECO:0000313" key="2">
    <source>
        <dbReference type="Proteomes" id="UP000054477"/>
    </source>
</evidence>
<reference evidence="2" key="2">
    <citation type="submission" date="2015-01" db="EMBL/GenBank/DDBJ databases">
        <title>Evolutionary Origins and Diversification of the Mycorrhizal Mutualists.</title>
        <authorList>
            <consortium name="DOE Joint Genome Institute"/>
            <consortium name="Mycorrhizal Genomics Consortium"/>
            <person name="Kohler A."/>
            <person name="Kuo A."/>
            <person name="Nagy L.G."/>
            <person name="Floudas D."/>
            <person name="Copeland A."/>
            <person name="Barry K.W."/>
            <person name="Cichocki N."/>
            <person name="Veneault-Fourrey C."/>
            <person name="LaButti K."/>
            <person name="Lindquist E.A."/>
            <person name="Lipzen A."/>
            <person name="Lundell T."/>
            <person name="Morin E."/>
            <person name="Murat C."/>
            <person name="Riley R."/>
            <person name="Ohm R."/>
            <person name="Sun H."/>
            <person name="Tunlid A."/>
            <person name="Henrissat B."/>
            <person name="Grigoriev I.V."/>
            <person name="Hibbett D.S."/>
            <person name="Martin F."/>
        </authorList>
    </citation>
    <scope>NUCLEOTIDE SEQUENCE [LARGE SCALE GENOMIC DNA]</scope>
    <source>
        <strain evidence="2">LaAM-08-1</strain>
    </source>
</reference>
<dbReference type="EMBL" id="KN838721">
    <property type="protein sequence ID" value="KIJ96443.1"/>
    <property type="molecule type" value="Genomic_DNA"/>
</dbReference>